<feature type="chain" id="PRO_5034279345" evidence="1">
    <location>
        <begin position="18"/>
        <end position="133"/>
    </location>
</feature>
<name>A0A8B8A8I5_CRAVI</name>
<evidence type="ECO:0000256" key="1">
    <source>
        <dbReference type="SAM" id="SignalP"/>
    </source>
</evidence>
<dbReference type="OrthoDB" id="6083208at2759"/>
<evidence type="ECO:0000313" key="3">
    <source>
        <dbReference type="RefSeq" id="XP_022287751.1"/>
    </source>
</evidence>
<dbReference type="KEGG" id="cvn:111100313"/>
<dbReference type="RefSeq" id="XP_022287751.1">
    <property type="nucleotide sequence ID" value="XM_022432043.1"/>
</dbReference>
<reference evidence="3" key="1">
    <citation type="submission" date="2025-08" db="UniProtKB">
        <authorList>
            <consortium name="RefSeq"/>
        </authorList>
    </citation>
    <scope>IDENTIFICATION</scope>
    <source>
        <tissue evidence="3">Whole sample</tissue>
    </source>
</reference>
<proteinExistence type="predicted"/>
<accession>A0A8B8A8I5</accession>
<dbReference type="AlphaFoldDB" id="A0A8B8A8I5"/>
<keyword evidence="2" id="KW-1185">Reference proteome</keyword>
<keyword evidence="1" id="KW-0732">Signal</keyword>
<dbReference type="Gene3D" id="2.170.300.10">
    <property type="entry name" value="Tie2 ligand-binding domain superfamily"/>
    <property type="match status" value="1"/>
</dbReference>
<dbReference type="Proteomes" id="UP000694844">
    <property type="component" value="Chromosome 6"/>
</dbReference>
<sequence length="133" mass="14442">MCLEIFIMFFLVVPGESTRNCGGKCCEGYNWDVNREKCEKCKPGNIGSNCSEKCPYPTYGDGCQQICYCSAEACDFVTGCNPMSSVKFGSVSYQAPSSSPNKTDYATREISTSSVSDSGDLNITFVILIKILG</sequence>
<evidence type="ECO:0000313" key="2">
    <source>
        <dbReference type="Proteomes" id="UP000694844"/>
    </source>
</evidence>
<gene>
    <name evidence="3" type="primary">LOC111100313</name>
</gene>
<organism evidence="2 3">
    <name type="scientific">Crassostrea virginica</name>
    <name type="common">Eastern oyster</name>
    <dbReference type="NCBI Taxonomy" id="6565"/>
    <lineage>
        <taxon>Eukaryota</taxon>
        <taxon>Metazoa</taxon>
        <taxon>Spiralia</taxon>
        <taxon>Lophotrochozoa</taxon>
        <taxon>Mollusca</taxon>
        <taxon>Bivalvia</taxon>
        <taxon>Autobranchia</taxon>
        <taxon>Pteriomorphia</taxon>
        <taxon>Ostreida</taxon>
        <taxon>Ostreoidea</taxon>
        <taxon>Ostreidae</taxon>
        <taxon>Crassostrea</taxon>
    </lineage>
</organism>
<feature type="signal peptide" evidence="1">
    <location>
        <begin position="1"/>
        <end position="17"/>
    </location>
</feature>
<protein>
    <submittedName>
        <fullName evidence="3">Multiple epidermal growth factor-like domains protein 10</fullName>
    </submittedName>
</protein>
<dbReference type="GeneID" id="111100313"/>